<organism evidence="1 2">
    <name type="scientific">Vibrio tritonius</name>
    <dbReference type="NCBI Taxonomy" id="1435069"/>
    <lineage>
        <taxon>Bacteria</taxon>
        <taxon>Pseudomonadati</taxon>
        <taxon>Pseudomonadota</taxon>
        <taxon>Gammaproteobacteria</taxon>
        <taxon>Vibrionales</taxon>
        <taxon>Vibrionaceae</taxon>
        <taxon>Vibrio</taxon>
    </lineage>
</organism>
<reference evidence="2" key="1">
    <citation type="submission" date="2023-07" db="EMBL/GenBank/DDBJ databases">
        <title>Molecular identification of indigenous halophilic bacteria isolated from red sea cost, biodegradation of synthetic dyes and assessment of degraded metabolite toxicity.</title>
        <authorList>
            <person name="Chaieb K."/>
            <person name="Altayb H.N."/>
        </authorList>
    </citation>
    <scope>NUCLEOTIDE SEQUENCE [LARGE SCALE GENOMIC DNA]</scope>
    <source>
        <strain evidence="2">K20</strain>
    </source>
</reference>
<accession>A0ABS7YW79</accession>
<feature type="non-terminal residue" evidence="1">
    <location>
        <position position="1"/>
    </location>
</feature>
<dbReference type="EMBL" id="JAIWIU010000192">
    <property type="protein sequence ID" value="MCA2018709.1"/>
    <property type="molecule type" value="Genomic_DNA"/>
</dbReference>
<protein>
    <submittedName>
        <fullName evidence="1">Uncharacterized protein</fullName>
    </submittedName>
</protein>
<sequence length="75" mass="8304">LDFYRGICVGKSALTPPWFGYIIKRDFIAGGRTSFTLGVCSVDQISSGRLAGQTLKKTAVPIEHCCLFVFDLRFN</sequence>
<proteinExistence type="predicted"/>
<name>A0ABS7YW79_9VIBR</name>
<dbReference type="RefSeq" id="WP_225252029.1">
    <property type="nucleotide sequence ID" value="NZ_JAIWIU010000192.1"/>
</dbReference>
<evidence type="ECO:0000313" key="2">
    <source>
        <dbReference type="Proteomes" id="UP001199044"/>
    </source>
</evidence>
<comment type="caution">
    <text evidence="1">The sequence shown here is derived from an EMBL/GenBank/DDBJ whole genome shotgun (WGS) entry which is preliminary data.</text>
</comment>
<keyword evidence="2" id="KW-1185">Reference proteome</keyword>
<evidence type="ECO:0000313" key="1">
    <source>
        <dbReference type="EMBL" id="MCA2018709.1"/>
    </source>
</evidence>
<gene>
    <name evidence="1" type="ORF">LDJ79_21515</name>
</gene>
<dbReference type="Proteomes" id="UP001199044">
    <property type="component" value="Unassembled WGS sequence"/>
</dbReference>